<proteinExistence type="predicted"/>
<sequence>MNMKVERRFYEDNTKYGEIDALVLHGILLLVVPRRIIEIGSGFSTAVMLDTNEYCMDNRVQMEFIEPYPQRLNSLLRKDDNIKLQEVFLQDVDMSTFDKLETGDILFVDSSHMAKMGSDVNKIFFNILPRLKSGVYVHFHDIFKDFEYPIEWIEFGRVWNECYLLRTFLMNNNDYEIIFFCDMWNEQFEKTGLFDKFVGGANIWLRKK</sequence>
<dbReference type="EMBL" id="DPVV01000021">
    <property type="protein sequence ID" value="HCL00886.1"/>
    <property type="molecule type" value="Genomic_DNA"/>
</dbReference>
<name>A0A3D2X1M9_9FIRM</name>
<dbReference type="SUPFAM" id="SSF53335">
    <property type="entry name" value="S-adenosyl-L-methionine-dependent methyltransferases"/>
    <property type="match status" value="1"/>
</dbReference>
<reference evidence="1 2" key="1">
    <citation type="journal article" date="2018" name="Nat. Biotechnol.">
        <title>A standardized bacterial taxonomy based on genome phylogeny substantially revises the tree of life.</title>
        <authorList>
            <person name="Parks D.H."/>
            <person name="Chuvochina M."/>
            <person name="Waite D.W."/>
            <person name="Rinke C."/>
            <person name="Skarshewski A."/>
            <person name="Chaumeil P.A."/>
            <person name="Hugenholtz P."/>
        </authorList>
    </citation>
    <scope>NUCLEOTIDE SEQUENCE [LARGE SCALE GENOMIC DNA]</scope>
    <source>
        <strain evidence="1">UBA11728</strain>
    </source>
</reference>
<dbReference type="AlphaFoldDB" id="A0A3D2X1M9"/>
<protein>
    <recommendedName>
        <fullName evidence="3">Class I SAM-dependent methyltransferase</fullName>
    </recommendedName>
</protein>
<dbReference type="Pfam" id="PF13578">
    <property type="entry name" value="Methyltransf_24"/>
    <property type="match status" value="1"/>
</dbReference>
<comment type="caution">
    <text evidence="1">The sequence shown here is derived from an EMBL/GenBank/DDBJ whole genome shotgun (WGS) entry which is preliminary data.</text>
</comment>
<dbReference type="InterPro" id="IPR029063">
    <property type="entry name" value="SAM-dependent_MTases_sf"/>
</dbReference>
<accession>A0A3D2X1M9</accession>
<gene>
    <name evidence="1" type="ORF">DHW61_00425</name>
</gene>
<evidence type="ECO:0008006" key="3">
    <source>
        <dbReference type="Google" id="ProtNLM"/>
    </source>
</evidence>
<evidence type="ECO:0000313" key="1">
    <source>
        <dbReference type="EMBL" id="HCL00886.1"/>
    </source>
</evidence>
<evidence type="ECO:0000313" key="2">
    <source>
        <dbReference type="Proteomes" id="UP000262969"/>
    </source>
</evidence>
<organism evidence="1 2">
    <name type="scientific">Lachnoclostridium phytofermentans</name>
    <dbReference type="NCBI Taxonomy" id="66219"/>
    <lineage>
        <taxon>Bacteria</taxon>
        <taxon>Bacillati</taxon>
        <taxon>Bacillota</taxon>
        <taxon>Clostridia</taxon>
        <taxon>Lachnospirales</taxon>
        <taxon>Lachnospiraceae</taxon>
    </lineage>
</organism>
<dbReference type="Gene3D" id="3.40.50.150">
    <property type="entry name" value="Vaccinia Virus protein VP39"/>
    <property type="match status" value="1"/>
</dbReference>
<dbReference type="Proteomes" id="UP000262969">
    <property type="component" value="Unassembled WGS sequence"/>
</dbReference>